<evidence type="ECO:0000256" key="1">
    <source>
        <dbReference type="SAM" id="Phobius"/>
    </source>
</evidence>
<reference evidence="3" key="1">
    <citation type="submission" date="2016-06" db="EMBL/GenBank/DDBJ databases">
        <authorList>
            <person name="Varghese N."/>
            <person name="Submissions Spin"/>
        </authorList>
    </citation>
    <scope>NUCLEOTIDE SEQUENCE [LARGE SCALE GENOMIC DNA]</scope>
    <source>
        <strain evidence="3">DSM 44151</strain>
    </source>
</reference>
<protein>
    <submittedName>
        <fullName evidence="2">Uncharacterized protein</fullName>
    </submittedName>
</protein>
<proteinExistence type="predicted"/>
<accession>A0A1C6UJY4</accession>
<dbReference type="Proteomes" id="UP000198605">
    <property type="component" value="Unassembled WGS sequence"/>
</dbReference>
<keyword evidence="1" id="KW-0812">Transmembrane</keyword>
<gene>
    <name evidence="2" type="ORF">GA0070603_1774</name>
</gene>
<name>A0A1C6UJY4_9ACTN</name>
<sequence length="34" mass="3423">MSQVLTAVAVDVLSAALIALVTAVVRRFLAPVAG</sequence>
<organism evidence="2 3">
    <name type="scientific">Micromonospora chersina</name>
    <dbReference type="NCBI Taxonomy" id="47854"/>
    <lineage>
        <taxon>Bacteria</taxon>
        <taxon>Bacillati</taxon>
        <taxon>Actinomycetota</taxon>
        <taxon>Actinomycetes</taxon>
        <taxon>Micromonosporales</taxon>
        <taxon>Micromonosporaceae</taxon>
        <taxon>Micromonospora</taxon>
    </lineage>
</organism>
<feature type="transmembrane region" description="Helical" evidence="1">
    <location>
        <begin position="6"/>
        <end position="25"/>
    </location>
</feature>
<dbReference type="EMBL" id="FMIB01000002">
    <property type="protein sequence ID" value="SCL54302.1"/>
    <property type="molecule type" value="Genomic_DNA"/>
</dbReference>
<evidence type="ECO:0000313" key="3">
    <source>
        <dbReference type="Proteomes" id="UP000198605"/>
    </source>
</evidence>
<evidence type="ECO:0000313" key="2">
    <source>
        <dbReference type="EMBL" id="SCL54302.1"/>
    </source>
</evidence>
<keyword evidence="1" id="KW-0472">Membrane</keyword>
<dbReference type="STRING" id="47854.GA0070603_1774"/>
<keyword evidence="1" id="KW-1133">Transmembrane helix</keyword>
<dbReference type="AlphaFoldDB" id="A0A1C6UJY4"/>
<keyword evidence="3" id="KW-1185">Reference proteome</keyword>